<evidence type="ECO:0000259" key="4">
    <source>
        <dbReference type="PROSITE" id="PS51207"/>
    </source>
</evidence>
<keyword evidence="2" id="KW-0963">Cytoplasm</keyword>
<name>A0A381LCL5_BLUGR</name>
<dbReference type="GO" id="GO:0045022">
    <property type="term" value="P:early endosome to late endosome transport"/>
    <property type="evidence" value="ECO:0007669"/>
    <property type="project" value="TreeGrafter"/>
</dbReference>
<accession>A0A381LCL5</accession>
<evidence type="ECO:0000256" key="2">
    <source>
        <dbReference type="ARBA" id="ARBA00022490"/>
    </source>
</evidence>
<proteinExistence type="predicted"/>
<dbReference type="InterPro" id="IPR003114">
    <property type="entry name" value="Phox_assoc"/>
</dbReference>
<dbReference type="Pfam" id="PF02194">
    <property type="entry name" value="PXA"/>
    <property type="match status" value="1"/>
</dbReference>
<feature type="compositionally biased region" description="Polar residues" evidence="3">
    <location>
        <begin position="8"/>
        <end position="18"/>
    </location>
</feature>
<dbReference type="GO" id="GO:0005769">
    <property type="term" value="C:early endosome"/>
    <property type="evidence" value="ECO:0007669"/>
    <property type="project" value="TreeGrafter"/>
</dbReference>
<dbReference type="PANTHER" id="PTHR22999">
    <property type="entry name" value="PX SERINE/THREONINE KINASE PXK"/>
    <property type="match status" value="1"/>
</dbReference>
<dbReference type="InterPro" id="IPR051837">
    <property type="entry name" value="SortingNexin/PXDomain-PKLike"/>
</dbReference>
<comment type="subcellular location">
    <subcellularLocation>
        <location evidence="1">Cytoplasm</location>
    </subcellularLocation>
</comment>
<protein>
    <submittedName>
        <fullName evidence="5">Bgt-531</fullName>
    </submittedName>
</protein>
<evidence type="ECO:0000256" key="3">
    <source>
        <dbReference type="SAM" id="MobiDB-lite"/>
    </source>
</evidence>
<sequence length="554" mass="62511">MSRPQDPFKTSTVANNEPSLPPSCDPLSRTPSTAQRTTSIDLPSDRATLFFVRRTLCSQLGDKHRCSPPAPINEILPPLTSSNDIDLQLYACIAILFREYVQTWYHKITPDQTFVDELVKIIAHCTRALEQRLRKVDLESLLFDEIPELLDAHIQAHRISYLPLHPPPISQNSRQIYHSLTPLPALSPVPGEVEESSAHRQAENESAYRQLLSQGVLALLLPTEDLENDCLVSIVSELVSETLLGVIGKRAAEPWQLWEGIAKLAGLLKPRIPPNNVRERNEQTTSGNENPFISKAAEKDTINYRARQKLQKHFWAFLQCGYLAFTMVRLFFHTMSSASSLPSRNRQMFQEAGKNNLYHKDMSKAPHQQYQQVSSKQPIVTMKIWTCAARLIDLDVRMPWLAAFFSMLQWATLTGPGQIGKTDGIFDKFLSHAIRTHVLVPTVLPELLKMTRTVLFPNNMLAPPRLAPDASESLAIRRQCAEALLNLVPTGIRETYFGPGWEKMVREMEASLDVLGDSYCNKHLMYSLVDLVVVRLMPELAESGVEALLAERLH</sequence>
<evidence type="ECO:0000313" key="5">
    <source>
        <dbReference type="EMBL" id="SUZ11585.1"/>
    </source>
</evidence>
<dbReference type="EMBL" id="UIGY01000134">
    <property type="protein sequence ID" value="SUZ11585.1"/>
    <property type="molecule type" value="Genomic_DNA"/>
</dbReference>
<gene>
    <name evidence="5" type="ORF">BGT96224V2_LOCUS4780</name>
</gene>
<dbReference type="PANTHER" id="PTHR22999:SF23">
    <property type="entry name" value="SORTING NEXIN-16"/>
    <property type="match status" value="1"/>
</dbReference>
<reference evidence="5" key="1">
    <citation type="submission" date="2018-07" db="EMBL/GenBank/DDBJ databases">
        <authorList>
            <person name="Quirk P.G."/>
            <person name="Krulwich T.A."/>
        </authorList>
    </citation>
    <scope>NUCLEOTIDE SEQUENCE</scope>
    <source>
        <strain evidence="5">96224</strain>
    </source>
</reference>
<dbReference type="GO" id="GO:0005770">
    <property type="term" value="C:late endosome"/>
    <property type="evidence" value="ECO:0007669"/>
    <property type="project" value="TreeGrafter"/>
</dbReference>
<feature type="compositionally biased region" description="Polar residues" evidence="3">
    <location>
        <begin position="29"/>
        <end position="39"/>
    </location>
</feature>
<evidence type="ECO:0000256" key="1">
    <source>
        <dbReference type="ARBA" id="ARBA00004496"/>
    </source>
</evidence>
<dbReference type="AlphaFoldDB" id="A0A381LCL5"/>
<feature type="domain" description="PXA" evidence="4">
    <location>
        <begin position="82"/>
        <end position="269"/>
    </location>
</feature>
<dbReference type="GO" id="GO:0035091">
    <property type="term" value="F:phosphatidylinositol binding"/>
    <property type="evidence" value="ECO:0007669"/>
    <property type="project" value="TreeGrafter"/>
</dbReference>
<dbReference type="PROSITE" id="PS51207">
    <property type="entry name" value="PXA"/>
    <property type="match status" value="1"/>
</dbReference>
<dbReference type="OrthoDB" id="5582218at2759"/>
<dbReference type="SMART" id="SM00313">
    <property type="entry name" value="PXA"/>
    <property type="match status" value="1"/>
</dbReference>
<feature type="region of interest" description="Disordered" evidence="3">
    <location>
        <begin position="1"/>
        <end position="39"/>
    </location>
</feature>
<organism evidence="5">
    <name type="scientific">Blumeria graminis f. sp. tritici 96224</name>
    <dbReference type="NCBI Taxonomy" id="1268274"/>
    <lineage>
        <taxon>Eukaryota</taxon>
        <taxon>Fungi</taxon>
        <taxon>Dikarya</taxon>
        <taxon>Ascomycota</taxon>
        <taxon>Pezizomycotina</taxon>
        <taxon>Leotiomycetes</taxon>
        <taxon>Erysiphales</taxon>
        <taxon>Erysiphaceae</taxon>
        <taxon>Blumeria</taxon>
    </lineage>
</organism>